<dbReference type="Proteomes" id="UP000244441">
    <property type="component" value="Chromosome"/>
</dbReference>
<dbReference type="AlphaFoldDB" id="A0A2S0VTW0"/>
<dbReference type="Pfam" id="PF12069">
    <property type="entry name" value="DUF3549"/>
    <property type="match status" value="1"/>
</dbReference>
<reference evidence="1 2" key="1">
    <citation type="submission" date="2018-01" db="EMBL/GenBank/DDBJ databases">
        <title>Genome sequence of a Cantenovulum-like bacteria.</title>
        <authorList>
            <person name="Tan W.R."/>
            <person name="Lau N.-S."/>
            <person name="Go F."/>
            <person name="Amirul A.-A.A."/>
        </authorList>
    </citation>
    <scope>NUCLEOTIDE SEQUENCE [LARGE SCALE GENOMIC DNA]</scope>
    <source>
        <strain evidence="1 2">CCB-QB4</strain>
    </source>
</reference>
<dbReference type="KEGG" id="cate:C2869_14900"/>
<name>A0A2S0VTW0_9ALTE</name>
<protein>
    <submittedName>
        <fullName evidence="1">DUF3549 domain-containing protein</fullName>
    </submittedName>
</protein>
<evidence type="ECO:0000313" key="1">
    <source>
        <dbReference type="EMBL" id="AWB67645.1"/>
    </source>
</evidence>
<evidence type="ECO:0000313" key="2">
    <source>
        <dbReference type="Proteomes" id="UP000244441"/>
    </source>
</evidence>
<organism evidence="1 2">
    <name type="scientific">Saccharobesus litoralis</name>
    <dbReference type="NCBI Taxonomy" id="2172099"/>
    <lineage>
        <taxon>Bacteria</taxon>
        <taxon>Pseudomonadati</taxon>
        <taxon>Pseudomonadota</taxon>
        <taxon>Gammaproteobacteria</taxon>
        <taxon>Alteromonadales</taxon>
        <taxon>Alteromonadaceae</taxon>
        <taxon>Saccharobesus</taxon>
    </lineage>
</organism>
<accession>A0A2S0VTW0</accession>
<proteinExistence type="predicted"/>
<dbReference type="EMBL" id="CP026604">
    <property type="protein sequence ID" value="AWB67645.1"/>
    <property type="molecule type" value="Genomic_DNA"/>
</dbReference>
<dbReference type="InterPro" id="IPR021936">
    <property type="entry name" value="DUF3549"/>
</dbReference>
<keyword evidence="2" id="KW-1185">Reference proteome</keyword>
<sequence length="357" mass="39978">MNPSLNAVQQNIQTLYQLLDVAGCDYAVYDTGRLVTKISNNDFIAFEDGLKPYPTPIQQMAKFALVYWPKQSKHNPYIWFLNLPIDEESLINSGARNHFVSIITEALGSTFAAEDSAQQKIPDNPYIKPPEEKKLAILNAKVKQDLGQPASPEYLKCAAYFENYQAGTQQASSWQQLSTQGMADFVTDLTLPNNQNSFDNVYFDLPLALQTELASLLEHAVISRALANRLIRSVRQQQFTLDQSLTNSLRILASHANSQNFRELLIDLLATESGKSTDVLTVLVARNWSALQQDICLVAFLEHIAVNTSPSVFNALFADLVAIPSLRKPIFQLLAEELMLPETRKALRNMVSSQQRV</sequence>
<gene>
    <name evidence="1" type="ORF">C2869_14900</name>
</gene>